<comment type="caution">
    <text evidence="6">The sequence shown here is derived from an EMBL/GenBank/DDBJ whole genome shotgun (WGS) entry which is preliminary data.</text>
</comment>
<dbReference type="InterPro" id="IPR017853">
    <property type="entry name" value="GH"/>
</dbReference>
<gene>
    <name evidence="6" type="ORF">H8S67_09335</name>
</gene>
<name>A0ABR7CAM7_9BACE</name>
<evidence type="ECO:0000256" key="3">
    <source>
        <dbReference type="ARBA" id="ARBA00023295"/>
    </source>
</evidence>
<dbReference type="PRINTS" id="PR00739">
    <property type="entry name" value="GLHYDRLASE26"/>
</dbReference>
<comment type="similarity">
    <text evidence="1 4">Belongs to the glycosyl hydrolase 26 family.</text>
</comment>
<dbReference type="EMBL" id="JACOOE010000004">
    <property type="protein sequence ID" value="MBC5604871.1"/>
    <property type="molecule type" value="Genomic_DNA"/>
</dbReference>
<feature type="active site" description="Proton donor" evidence="4">
    <location>
        <position position="198"/>
    </location>
</feature>
<evidence type="ECO:0000256" key="4">
    <source>
        <dbReference type="PROSITE-ProRule" id="PRU01100"/>
    </source>
</evidence>
<evidence type="ECO:0000313" key="6">
    <source>
        <dbReference type="EMBL" id="MBC5604871.1"/>
    </source>
</evidence>
<dbReference type="PANTHER" id="PTHR40079">
    <property type="entry name" value="MANNAN ENDO-1,4-BETA-MANNOSIDASE E-RELATED"/>
    <property type="match status" value="1"/>
</dbReference>
<protein>
    <submittedName>
        <fullName evidence="6">Beta-mannosidase</fullName>
    </submittedName>
</protein>
<evidence type="ECO:0000259" key="5">
    <source>
        <dbReference type="PROSITE" id="PS51764"/>
    </source>
</evidence>
<feature type="domain" description="GH26" evidence="5">
    <location>
        <begin position="42"/>
        <end position="352"/>
    </location>
</feature>
<dbReference type="Proteomes" id="UP000600600">
    <property type="component" value="Unassembled WGS sequence"/>
</dbReference>
<dbReference type="InterPro" id="IPR022790">
    <property type="entry name" value="GH26_dom"/>
</dbReference>
<feature type="active site" description="Nucleophile" evidence="4">
    <location>
        <position position="289"/>
    </location>
</feature>
<evidence type="ECO:0000313" key="7">
    <source>
        <dbReference type="Proteomes" id="UP000600600"/>
    </source>
</evidence>
<dbReference type="PROSITE" id="PS51764">
    <property type="entry name" value="GH26"/>
    <property type="match status" value="1"/>
</dbReference>
<evidence type="ECO:0000256" key="1">
    <source>
        <dbReference type="ARBA" id="ARBA00007754"/>
    </source>
</evidence>
<keyword evidence="7" id="KW-1185">Reference proteome</keyword>
<dbReference type="Gene3D" id="3.20.20.80">
    <property type="entry name" value="Glycosidases"/>
    <property type="match status" value="1"/>
</dbReference>
<accession>A0ABR7CAM7</accession>
<organism evidence="6 7">
    <name type="scientific">Bacteroides difficilis</name>
    <dbReference type="NCBI Taxonomy" id="2763021"/>
    <lineage>
        <taxon>Bacteria</taxon>
        <taxon>Pseudomonadati</taxon>
        <taxon>Bacteroidota</taxon>
        <taxon>Bacteroidia</taxon>
        <taxon>Bacteroidales</taxon>
        <taxon>Bacteroidaceae</taxon>
        <taxon>Bacteroides</taxon>
    </lineage>
</organism>
<dbReference type="Pfam" id="PF02156">
    <property type="entry name" value="Glyco_hydro_26"/>
    <property type="match status" value="1"/>
</dbReference>
<reference evidence="6 7" key="1">
    <citation type="submission" date="2020-08" db="EMBL/GenBank/DDBJ databases">
        <title>Genome public.</title>
        <authorList>
            <person name="Liu C."/>
            <person name="Sun Q."/>
        </authorList>
    </citation>
    <scope>NUCLEOTIDE SEQUENCE [LARGE SCALE GENOMIC DNA]</scope>
    <source>
        <strain evidence="6 7">M27</strain>
    </source>
</reference>
<dbReference type="InterPro" id="IPR000805">
    <property type="entry name" value="Glyco_hydro_26"/>
</dbReference>
<keyword evidence="2 4" id="KW-0378">Hydrolase</keyword>
<evidence type="ECO:0000256" key="2">
    <source>
        <dbReference type="ARBA" id="ARBA00022801"/>
    </source>
</evidence>
<sequence>MVGVFFFSCSAEAANGAGATKIEEERAEGAVTLSLCTPNPSKQAVKLFNYLHEIQGKKTLSAAMANVNWNTNEAEWVYKHTGKYPAINCFDYMQLYTSPCSWIDYTNISVVEDWWKANGIVAAAWHWNVPKTQGSKDYAFYTPGKGQGQAETDFDVTKATQEGTYENKIVLADLNQIAYCLQLLQKKKIPVLWRPLHEAAGTWFWWGAKGAEAYKDLWRLMFNTFKEKGLDNLIWIWTSEGNDTDWYPGDEYVDMIGRDIYNQKEITALKFEYDRLTKAYPGKIVILSECGGVAKFGEQWNAGAKWTCFMPWYDYERTKSVTDAGFSETKHNFADREWWQDAWKQDCVLSRDELPSMK</sequence>
<dbReference type="SUPFAM" id="SSF51445">
    <property type="entry name" value="(Trans)glycosidases"/>
    <property type="match status" value="1"/>
</dbReference>
<keyword evidence="3 4" id="KW-0326">Glycosidase</keyword>
<dbReference type="PANTHER" id="PTHR40079:SF4">
    <property type="entry name" value="GH26 DOMAIN-CONTAINING PROTEIN-RELATED"/>
    <property type="match status" value="1"/>
</dbReference>
<proteinExistence type="inferred from homology"/>